<accession>A0A3L6TLT4</accession>
<reference evidence="3" key="1">
    <citation type="journal article" date="2019" name="Nat. Commun.">
        <title>The genome of broomcorn millet.</title>
        <authorList>
            <person name="Zou C."/>
            <person name="Miki D."/>
            <person name="Li D."/>
            <person name="Tang Q."/>
            <person name="Xiao L."/>
            <person name="Rajput S."/>
            <person name="Deng P."/>
            <person name="Jia W."/>
            <person name="Huang R."/>
            <person name="Zhang M."/>
            <person name="Sun Y."/>
            <person name="Hu J."/>
            <person name="Fu X."/>
            <person name="Schnable P.S."/>
            <person name="Li F."/>
            <person name="Zhang H."/>
            <person name="Feng B."/>
            <person name="Zhu X."/>
            <person name="Liu R."/>
            <person name="Schnable J.C."/>
            <person name="Zhu J.-K."/>
            <person name="Zhang H."/>
        </authorList>
    </citation>
    <scope>NUCLEOTIDE SEQUENCE [LARGE SCALE GENOMIC DNA]</scope>
</reference>
<dbReference type="Proteomes" id="UP000275267">
    <property type="component" value="Unassembled WGS sequence"/>
</dbReference>
<keyword evidence="3" id="KW-1185">Reference proteome</keyword>
<feature type="domain" description="Replication protein A 70 kDa DNA-binding subunit B/D first OB fold" evidence="1">
    <location>
        <begin position="8"/>
        <end position="110"/>
    </location>
</feature>
<sequence>MGSANDEFTPLSQLTVGMNKCRVRVRISRLWESFNPKNDISFGLDSLLIDDQGETMQVRVLPDDIDQFEDQLVEGRVYALSNFTIEDTRESYMTCSNELTMYFGGQMVVNEIEDTDLIPLYSFEFINFKDLRSRCDDVSVLTGRFFWN</sequence>
<dbReference type="CDD" id="cd04480">
    <property type="entry name" value="RPA1_DBD_A_like"/>
    <property type="match status" value="1"/>
</dbReference>
<proteinExistence type="predicted"/>
<dbReference type="STRING" id="4540.A0A3L6TLT4"/>
<name>A0A3L6TLT4_PANMI</name>
<evidence type="ECO:0000313" key="2">
    <source>
        <dbReference type="EMBL" id="RLN40491.1"/>
    </source>
</evidence>
<dbReference type="OrthoDB" id="642880at2759"/>
<evidence type="ECO:0000313" key="3">
    <source>
        <dbReference type="Proteomes" id="UP000275267"/>
    </source>
</evidence>
<comment type="caution">
    <text evidence="2">The sequence shown here is derived from an EMBL/GenBank/DDBJ whole genome shotgun (WGS) entry which is preliminary data.</text>
</comment>
<evidence type="ECO:0000259" key="1">
    <source>
        <dbReference type="Pfam" id="PF02721"/>
    </source>
</evidence>
<dbReference type="PANTHER" id="PTHR47165:SF3">
    <property type="entry name" value="RETROTRANSPOSON-LIKE PROTEIN"/>
    <property type="match status" value="1"/>
</dbReference>
<protein>
    <recommendedName>
        <fullName evidence="1">Replication protein A 70 kDa DNA-binding subunit B/D first OB fold domain-containing protein</fullName>
    </recommendedName>
</protein>
<dbReference type="PANTHER" id="PTHR47165">
    <property type="entry name" value="OS03G0429900 PROTEIN"/>
    <property type="match status" value="1"/>
</dbReference>
<gene>
    <name evidence="2" type="ORF">C2845_PM01G38700</name>
</gene>
<organism evidence="2 3">
    <name type="scientific">Panicum miliaceum</name>
    <name type="common">Proso millet</name>
    <name type="synonym">Broomcorn millet</name>
    <dbReference type="NCBI Taxonomy" id="4540"/>
    <lineage>
        <taxon>Eukaryota</taxon>
        <taxon>Viridiplantae</taxon>
        <taxon>Streptophyta</taxon>
        <taxon>Embryophyta</taxon>
        <taxon>Tracheophyta</taxon>
        <taxon>Spermatophyta</taxon>
        <taxon>Magnoliopsida</taxon>
        <taxon>Liliopsida</taxon>
        <taxon>Poales</taxon>
        <taxon>Poaceae</taxon>
        <taxon>PACMAD clade</taxon>
        <taxon>Panicoideae</taxon>
        <taxon>Panicodae</taxon>
        <taxon>Paniceae</taxon>
        <taxon>Panicinae</taxon>
        <taxon>Panicum</taxon>
        <taxon>Panicum sect. Panicum</taxon>
    </lineage>
</organism>
<dbReference type="InterPro" id="IPR012340">
    <property type="entry name" value="NA-bd_OB-fold"/>
</dbReference>
<dbReference type="Gene3D" id="2.40.50.140">
    <property type="entry name" value="Nucleic acid-binding proteins"/>
    <property type="match status" value="1"/>
</dbReference>
<dbReference type="Pfam" id="PF02721">
    <property type="entry name" value="DUF223"/>
    <property type="match status" value="1"/>
</dbReference>
<dbReference type="InterPro" id="IPR003871">
    <property type="entry name" value="RFA1B/D_OB_1st"/>
</dbReference>
<dbReference type="AlphaFoldDB" id="A0A3L6TLT4"/>
<dbReference type="SUPFAM" id="SSF50249">
    <property type="entry name" value="Nucleic acid-binding proteins"/>
    <property type="match status" value="1"/>
</dbReference>
<dbReference type="EMBL" id="PQIB02000001">
    <property type="protein sequence ID" value="RLN40491.1"/>
    <property type="molecule type" value="Genomic_DNA"/>
</dbReference>